<dbReference type="AlphaFoldDB" id="A0AAN6MYL0"/>
<keyword evidence="2" id="KW-1133">Transmembrane helix</keyword>
<feature type="transmembrane region" description="Helical" evidence="2">
    <location>
        <begin position="107"/>
        <end position="129"/>
    </location>
</feature>
<feature type="region of interest" description="Disordered" evidence="1">
    <location>
        <begin position="142"/>
        <end position="185"/>
    </location>
</feature>
<sequence>MEVPVHCFTAAFRYPPSILHLHHKLNRPSCHVKRASDFTMFIRERWASLVERAAVLQKATFKSVPWITNYQCQSYGSGDSSDGTEVDEEVKSFLESNQRRQQRTCTWWKVVPLLLGAGVITVFAAIGFMDVVIGHSAPPSTWMPSSSGAHSSGGAPSAPVHAGAGGQDHQPPHGDPNKAKQCGSSPAEARKRGCIFEQQLSAWTPPACAWPELVDAYRDEFGDMMLWEWYYDKNLTKRVPETDVPLLQAGEYEVIYTPYEFSHDLHCIYCWRKLTHALSHGYSLLDARCHQFYHGTHCAQHVGNHLVNENNKKENWTYPILYHDCVPLTSAEES</sequence>
<dbReference type="Proteomes" id="UP001303473">
    <property type="component" value="Unassembled WGS sequence"/>
</dbReference>
<evidence type="ECO:0000256" key="1">
    <source>
        <dbReference type="SAM" id="MobiDB-lite"/>
    </source>
</evidence>
<proteinExistence type="predicted"/>
<keyword evidence="2" id="KW-0812">Transmembrane</keyword>
<accession>A0AAN6MYL0</accession>
<evidence type="ECO:0000313" key="3">
    <source>
        <dbReference type="EMBL" id="KAK3935490.1"/>
    </source>
</evidence>
<keyword evidence="2" id="KW-0472">Membrane</keyword>
<gene>
    <name evidence="3" type="ORF">QBC46DRAFT_397391</name>
</gene>
<reference evidence="4" key="1">
    <citation type="journal article" date="2023" name="Mol. Phylogenet. Evol.">
        <title>Genome-scale phylogeny and comparative genomics of the fungal order Sordariales.</title>
        <authorList>
            <person name="Hensen N."/>
            <person name="Bonometti L."/>
            <person name="Westerberg I."/>
            <person name="Brannstrom I.O."/>
            <person name="Guillou S."/>
            <person name="Cros-Aarteil S."/>
            <person name="Calhoun S."/>
            <person name="Haridas S."/>
            <person name="Kuo A."/>
            <person name="Mondo S."/>
            <person name="Pangilinan J."/>
            <person name="Riley R."/>
            <person name="LaButti K."/>
            <person name="Andreopoulos B."/>
            <person name="Lipzen A."/>
            <person name="Chen C."/>
            <person name="Yan M."/>
            <person name="Daum C."/>
            <person name="Ng V."/>
            <person name="Clum A."/>
            <person name="Steindorff A."/>
            <person name="Ohm R.A."/>
            <person name="Martin F."/>
            <person name="Silar P."/>
            <person name="Natvig D.O."/>
            <person name="Lalanne C."/>
            <person name="Gautier V."/>
            <person name="Ament-Velasquez S.L."/>
            <person name="Kruys A."/>
            <person name="Hutchinson M.I."/>
            <person name="Powell A.J."/>
            <person name="Barry K."/>
            <person name="Miller A.N."/>
            <person name="Grigoriev I.V."/>
            <person name="Debuchy R."/>
            <person name="Gladieux P."/>
            <person name="Hiltunen Thoren M."/>
            <person name="Johannesson H."/>
        </authorList>
    </citation>
    <scope>NUCLEOTIDE SEQUENCE [LARGE SCALE GENOMIC DNA]</scope>
    <source>
        <strain evidence="4">CBS 340.73</strain>
    </source>
</reference>
<evidence type="ECO:0000256" key="2">
    <source>
        <dbReference type="SAM" id="Phobius"/>
    </source>
</evidence>
<protein>
    <submittedName>
        <fullName evidence="3">Uncharacterized protein</fullName>
    </submittedName>
</protein>
<name>A0AAN6MYL0_9PEZI</name>
<keyword evidence="4" id="KW-1185">Reference proteome</keyword>
<organism evidence="3 4">
    <name type="scientific">Diplogelasinospora grovesii</name>
    <dbReference type="NCBI Taxonomy" id="303347"/>
    <lineage>
        <taxon>Eukaryota</taxon>
        <taxon>Fungi</taxon>
        <taxon>Dikarya</taxon>
        <taxon>Ascomycota</taxon>
        <taxon>Pezizomycotina</taxon>
        <taxon>Sordariomycetes</taxon>
        <taxon>Sordariomycetidae</taxon>
        <taxon>Sordariales</taxon>
        <taxon>Diplogelasinosporaceae</taxon>
        <taxon>Diplogelasinospora</taxon>
    </lineage>
</organism>
<dbReference type="PANTHER" id="PTHR35896">
    <property type="entry name" value="IG-LIKE DOMAIN-CONTAINING PROTEIN"/>
    <property type="match status" value="1"/>
</dbReference>
<evidence type="ECO:0000313" key="4">
    <source>
        <dbReference type="Proteomes" id="UP001303473"/>
    </source>
</evidence>
<dbReference type="EMBL" id="MU853921">
    <property type="protein sequence ID" value="KAK3935490.1"/>
    <property type="molecule type" value="Genomic_DNA"/>
</dbReference>
<dbReference type="PANTHER" id="PTHR35896:SF3">
    <property type="entry name" value="MAJOR FACILITATOR SUPERFAMILY TRANSPORTER"/>
    <property type="match status" value="1"/>
</dbReference>
<comment type="caution">
    <text evidence="3">The sequence shown here is derived from an EMBL/GenBank/DDBJ whole genome shotgun (WGS) entry which is preliminary data.</text>
</comment>
<dbReference type="InterPro" id="IPR053008">
    <property type="entry name" value="Phomopsin_biosynth_assoc"/>
</dbReference>
<feature type="compositionally biased region" description="Low complexity" evidence="1">
    <location>
        <begin position="144"/>
        <end position="159"/>
    </location>
</feature>